<evidence type="ECO:0000313" key="2">
    <source>
        <dbReference type="EMBL" id="QIS32268.1"/>
    </source>
</evidence>
<feature type="region of interest" description="Disordered" evidence="1">
    <location>
        <begin position="1"/>
        <end position="40"/>
    </location>
</feature>
<organism evidence="2">
    <name type="scientific">Klebsiella pneumoniae</name>
    <dbReference type="NCBI Taxonomy" id="573"/>
    <lineage>
        <taxon>Bacteria</taxon>
        <taxon>Pseudomonadati</taxon>
        <taxon>Pseudomonadota</taxon>
        <taxon>Gammaproteobacteria</taxon>
        <taxon>Enterobacterales</taxon>
        <taxon>Enterobacteriaceae</taxon>
        <taxon>Klebsiella/Raoultella group</taxon>
        <taxon>Klebsiella</taxon>
        <taxon>Klebsiella pneumoniae complex</taxon>
    </lineage>
</organism>
<accession>A0A6M3HIH9</accession>
<dbReference type="EMBL" id="MN891680">
    <property type="protein sequence ID" value="QIS32268.1"/>
    <property type="molecule type" value="Genomic_DNA"/>
</dbReference>
<reference evidence="2" key="1">
    <citation type="submission" date="2019-12" db="EMBL/GenBank/DDBJ databases">
        <authorList>
            <person name="Zhou D."/>
        </authorList>
    </citation>
    <scope>NUCLEOTIDE SEQUENCE</scope>
    <source>
        <strain evidence="2">A1718</strain>
        <plasmid evidence="2">pA1718-KPC</plasmid>
    </source>
</reference>
<evidence type="ECO:0000256" key="1">
    <source>
        <dbReference type="SAM" id="MobiDB-lite"/>
    </source>
</evidence>
<proteinExistence type="predicted"/>
<protein>
    <submittedName>
        <fullName evidence="2">Uncharacterized protein</fullName>
    </submittedName>
</protein>
<name>A0A6M3HIH9_KLEPN</name>
<geneLocation type="plasmid" evidence="2">
    <name>pA1718-KPC</name>
</geneLocation>
<dbReference type="AlphaFoldDB" id="A0A6M3HIH9"/>
<feature type="compositionally biased region" description="Basic and acidic residues" evidence="1">
    <location>
        <begin position="28"/>
        <end position="40"/>
    </location>
</feature>
<keyword evidence="2" id="KW-0614">Plasmid</keyword>
<sequence length="40" mass="4540">MTGQLRYRRTWLALTPAAKRQRGGQSPEAKRSAEAAGRRR</sequence>